<evidence type="ECO:0000259" key="11">
    <source>
        <dbReference type="Pfam" id="PF00881"/>
    </source>
</evidence>
<keyword evidence="10" id="KW-0812">Transmembrane</keyword>
<dbReference type="Proteomes" id="UP000225706">
    <property type="component" value="Unassembled WGS sequence"/>
</dbReference>
<protein>
    <recommendedName>
        <fullName evidence="8">Iodotyrosine deiodinase</fullName>
    </recommendedName>
    <alternativeName>
        <fullName evidence="9">Halotyrosine dehalogenase</fullName>
    </alternativeName>
</protein>
<dbReference type="Pfam" id="PF00881">
    <property type="entry name" value="Nitroreductase"/>
    <property type="match status" value="1"/>
</dbReference>
<name>A0A2B4T0J3_STYPI</name>
<evidence type="ECO:0000256" key="6">
    <source>
        <dbReference type="ARBA" id="ARBA00052524"/>
    </source>
</evidence>
<keyword evidence="5" id="KW-0560">Oxidoreductase</keyword>
<dbReference type="InterPro" id="IPR000415">
    <property type="entry name" value="Nitroreductase-like"/>
</dbReference>
<dbReference type="OrthoDB" id="5980588at2759"/>
<comment type="function">
    <text evidence="7">Catalyzes the dehalogenation of halotyrosines such as 3,5-diiodo-L-tyrosine. Likely to also catalyze the dehalogenation of other halotyrosines such as 3-bromo-L-tyrosine, 3-chloro-L-tyrosine and 3-iodo-L-tyrosine.</text>
</comment>
<dbReference type="InterPro" id="IPR050627">
    <property type="entry name" value="Nitroreductase/BluB"/>
</dbReference>
<dbReference type="GO" id="GO:0005886">
    <property type="term" value="C:plasma membrane"/>
    <property type="evidence" value="ECO:0007669"/>
    <property type="project" value="TreeGrafter"/>
</dbReference>
<dbReference type="EMBL" id="LSMT01000003">
    <property type="protein sequence ID" value="PFX34660.1"/>
    <property type="molecule type" value="Genomic_DNA"/>
</dbReference>
<keyword evidence="3" id="KW-0285">Flavoprotein</keyword>
<accession>A0A2B4T0J3</accession>
<keyword evidence="13" id="KW-1185">Reference proteome</keyword>
<comment type="cofactor">
    <cofactor evidence="1">
        <name>FMN</name>
        <dbReference type="ChEBI" id="CHEBI:58210"/>
    </cofactor>
</comment>
<keyword evidence="10" id="KW-0472">Membrane</keyword>
<feature type="domain" description="Nitroreductase" evidence="11">
    <location>
        <begin position="100"/>
        <end position="268"/>
    </location>
</feature>
<evidence type="ECO:0000256" key="7">
    <source>
        <dbReference type="ARBA" id="ARBA00055792"/>
    </source>
</evidence>
<evidence type="ECO:0000256" key="4">
    <source>
        <dbReference type="ARBA" id="ARBA00022643"/>
    </source>
</evidence>
<evidence type="ECO:0000313" key="12">
    <source>
        <dbReference type="EMBL" id="PFX34660.1"/>
    </source>
</evidence>
<dbReference type="GO" id="GO:0006570">
    <property type="term" value="P:tyrosine metabolic process"/>
    <property type="evidence" value="ECO:0007669"/>
    <property type="project" value="TreeGrafter"/>
</dbReference>
<evidence type="ECO:0000256" key="5">
    <source>
        <dbReference type="ARBA" id="ARBA00023002"/>
    </source>
</evidence>
<dbReference type="AlphaFoldDB" id="A0A2B4T0J3"/>
<dbReference type="FunFam" id="3.40.109.10:FF:000004">
    <property type="entry name" value="Iodotyrosine deiodinase 1"/>
    <property type="match status" value="1"/>
</dbReference>
<comment type="catalytic activity">
    <reaction evidence="6">
        <text>2 iodide + L-tyrosine + 2 NADP(+) = 3,5-diiodo-L-tyrosine + 2 NADPH + H(+)</text>
        <dbReference type="Rhea" id="RHEA:32479"/>
        <dbReference type="ChEBI" id="CHEBI:15378"/>
        <dbReference type="ChEBI" id="CHEBI:16382"/>
        <dbReference type="ChEBI" id="CHEBI:57506"/>
        <dbReference type="ChEBI" id="CHEBI:57783"/>
        <dbReference type="ChEBI" id="CHEBI:58315"/>
        <dbReference type="ChEBI" id="CHEBI:58349"/>
        <dbReference type="EC" id="1.21.1.1"/>
    </reaction>
    <physiologicalReaction direction="right-to-left" evidence="6">
        <dbReference type="Rhea" id="RHEA:32481"/>
    </physiologicalReaction>
</comment>
<dbReference type="SUPFAM" id="SSF55469">
    <property type="entry name" value="FMN-dependent nitroreductase-like"/>
    <property type="match status" value="1"/>
</dbReference>
<keyword evidence="4" id="KW-0288">FMN</keyword>
<keyword evidence="10" id="KW-1133">Transmembrane helix</keyword>
<dbReference type="CDD" id="cd02144">
    <property type="entry name" value="iodotyrosine_dehalogenase"/>
    <property type="match status" value="1"/>
</dbReference>
<dbReference type="GO" id="GO:0140616">
    <property type="term" value="F:iodotyrosine deiodinase activity"/>
    <property type="evidence" value="ECO:0007669"/>
    <property type="project" value="UniProtKB-EC"/>
</dbReference>
<evidence type="ECO:0000256" key="3">
    <source>
        <dbReference type="ARBA" id="ARBA00022630"/>
    </source>
</evidence>
<gene>
    <name evidence="12" type="primary">IYD</name>
    <name evidence="12" type="ORF">AWC38_SpisGene466</name>
</gene>
<dbReference type="STRING" id="50429.A0A2B4T0J3"/>
<evidence type="ECO:0000256" key="1">
    <source>
        <dbReference type="ARBA" id="ARBA00001917"/>
    </source>
</evidence>
<feature type="transmembrane region" description="Helical" evidence="10">
    <location>
        <begin position="12"/>
        <end position="29"/>
    </location>
</feature>
<dbReference type="InterPro" id="IPR029479">
    <property type="entry name" value="Nitroreductase"/>
</dbReference>
<reference evidence="13" key="1">
    <citation type="journal article" date="2017" name="bioRxiv">
        <title>Comparative analysis of the genomes of Stylophora pistillata and Acropora digitifera provides evidence for extensive differences between species of corals.</title>
        <authorList>
            <person name="Voolstra C.R."/>
            <person name="Li Y."/>
            <person name="Liew Y.J."/>
            <person name="Baumgarten S."/>
            <person name="Zoccola D."/>
            <person name="Flot J.-F."/>
            <person name="Tambutte S."/>
            <person name="Allemand D."/>
            <person name="Aranda M."/>
        </authorList>
    </citation>
    <scope>NUCLEOTIDE SEQUENCE [LARGE SCALE GENOMIC DNA]</scope>
</reference>
<evidence type="ECO:0000313" key="13">
    <source>
        <dbReference type="Proteomes" id="UP000225706"/>
    </source>
</evidence>
<comment type="caution">
    <text evidence="12">The sequence shown here is derived from an EMBL/GenBank/DDBJ whole genome shotgun (WGS) entry which is preliminary data.</text>
</comment>
<dbReference type="PANTHER" id="PTHR23026">
    <property type="entry name" value="NADPH NITROREDUCTASE"/>
    <property type="match status" value="1"/>
</dbReference>
<dbReference type="PANTHER" id="PTHR23026:SF90">
    <property type="entry name" value="IODOTYROSINE DEIODINASE 1"/>
    <property type="match status" value="1"/>
</dbReference>
<evidence type="ECO:0000256" key="9">
    <source>
        <dbReference type="ARBA" id="ARBA00079409"/>
    </source>
</evidence>
<organism evidence="12 13">
    <name type="scientific">Stylophora pistillata</name>
    <name type="common">Smooth cauliflower coral</name>
    <dbReference type="NCBI Taxonomy" id="50429"/>
    <lineage>
        <taxon>Eukaryota</taxon>
        <taxon>Metazoa</taxon>
        <taxon>Cnidaria</taxon>
        <taxon>Anthozoa</taxon>
        <taxon>Hexacorallia</taxon>
        <taxon>Scleractinia</taxon>
        <taxon>Astrocoeniina</taxon>
        <taxon>Pocilloporidae</taxon>
        <taxon>Stylophora</taxon>
    </lineage>
</organism>
<evidence type="ECO:0000256" key="8">
    <source>
        <dbReference type="ARBA" id="ARBA00073999"/>
    </source>
</evidence>
<sequence length="290" mass="33092">MEFSAPFLAAYWPYIASILVGIFLARLVNRIFQPQSPGYTVDVDPFEDKELAAIPPADPLSYRPIGEGEAPHIPYPWFDDRLEEDQMKKISAEFYEKMNHRRTVRKMSDEDVPIEVIENLIRTAGTSPSGAHTEPWTFVVVRDKSLKAAIREIVEEEEKLNYAKRMGEKWVKDLEFVKTTWSKPYLNSAPYLILIFKQVYGFNEDGSKKTHYYNDMSVCISTGLLLAAIQNAGLVTVTSTPMNAGPRLRDLLERKVNEKLILLLPIGYPARDATVPDIKRKPLQDIMVLK</sequence>
<proteinExistence type="inferred from homology"/>
<evidence type="ECO:0000256" key="2">
    <source>
        <dbReference type="ARBA" id="ARBA00007118"/>
    </source>
</evidence>
<dbReference type="Gene3D" id="3.40.109.10">
    <property type="entry name" value="NADH Oxidase"/>
    <property type="match status" value="1"/>
</dbReference>
<comment type="similarity">
    <text evidence="2">Belongs to the nitroreductase family.</text>
</comment>
<evidence type="ECO:0000256" key="10">
    <source>
        <dbReference type="SAM" id="Phobius"/>
    </source>
</evidence>